<gene>
    <name evidence="3" type="ORF">SAMD00023353_6400350</name>
</gene>
<evidence type="ECO:0000256" key="2">
    <source>
        <dbReference type="SAM" id="MobiDB-lite"/>
    </source>
</evidence>
<dbReference type="GO" id="GO:0032259">
    <property type="term" value="P:methylation"/>
    <property type="evidence" value="ECO:0007669"/>
    <property type="project" value="UniProtKB-KW"/>
</dbReference>
<dbReference type="InterPro" id="IPR029063">
    <property type="entry name" value="SAM-dependent_MTases_sf"/>
</dbReference>
<feature type="region of interest" description="Disordered" evidence="2">
    <location>
        <begin position="151"/>
        <end position="175"/>
    </location>
</feature>
<dbReference type="PANTHER" id="PTHR43591">
    <property type="entry name" value="METHYLTRANSFERASE"/>
    <property type="match status" value="1"/>
</dbReference>
<dbReference type="CDD" id="cd02440">
    <property type="entry name" value="AdoMet_MTases"/>
    <property type="match status" value="1"/>
</dbReference>
<sequence>MIWGRLLLVKLSESLSRQARRQRDQPVDMTTSGQPSASGPQATAPATAREGTAASHGPQAAGGAAGGTTASASATATAVAPRITAATTTAAATTTIAATTTAAITTNTTTTTQPTIAAVAPPTTITSVTTGGGPPTITPALPSVATAATLAPTSTPAPEVPATASTSAAAPPPSAVLPASHWIGIQAAEDEHDSDVDSAYEEDNASSTASLSASILEYRTVHGRTYHSERATGQSWNPNDAQHDESMDILHHVSTLMQDGKITLAHIDDSVRRVLDVGCGTGIWAIDFADQYPHTEVIGVDLSPSQPQWIPPNLKFEIDDINLPWTYAPNSFDYIHMRWLIGAIPDWYVLFREVFQTLKPGGTFESKESSCIIQSDDGTVPYGSAMDQWGRVFTEAGRKFGRTFLPVEENLQVKAMEAAGFVDIKVYNLKTTIGSWAADPKFKEIGQYARLALEQDIEGFIMYMWTNVLGWTREEIAVYSAHLRRELRSPDVHAYYPQRVVIGRKP</sequence>
<feature type="compositionally biased region" description="Low complexity" evidence="2">
    <location>
        <begin position="151"/>
        <end position="169"/>
    </location>
</feature>
<dbReference type="GO" id="GO:0008168">
    <property type="term" value="F:methyltransferase activity"/>
    <property type="evidence" value="ECO:0007669"/>
    <property type="project" value="UniProtKB-KW"/>
</dbReference>
<name>A0A1W2TSU4_ROSNE</name>
<keyword evidence="4" id="KW-1185">Reference proteome</keyword>
<dbReference type="SUPFAM" id="SSF53335">
    <property type="entry name" value="S-adenosyl-L-methionine-dependent methyltransferases"/>
    <property type="match status" value="1"/>
</dbReference>
<dbReference type="Pfam" id="PF13489">
    <property type="entry name" value="Methyltransf_23"/>
    <property type="match status" value="1"/>
</dbReference>
<feature type="compositionally biased region" description="Polar residues" evidence="2">
    <location>
        <begin position="28"/>
        <end position="41"/>
    </location>
</feature>
<keyword evidence="3" id="KW-0489">Methyltransferase</keyword>
<evidence type="ECO:0000256" key="1">
    <source>
        <dbReference type="ARBA" id="ARBA00038158"/>
    </source>
</evidence>
<dbReference type="OMA" id="VYIAHAR"/>
<dbReference type="EMBL" id="DF977509">
    <property type="protein sequence ID" value="GAP91616.2"/>
    <property type="molecule type" value="Genomic_DNA"/>
</dbReference>
<keyword evidence="3" id="KW-0808">Transferase</keyword>
<protein>
    <submittedName>
        <fullName evidence="3">Putative methyltransferase domain-containing protein</fullName>
    </submittedName>
</protein>
<comment type="similarity">
    <text evidence="1">Belongs to the methyltransferase superfamily. LaeA methyltransferase family.</text>
</comment>
<dbReference type="OrthoDB" id="2013972at2759"/>
<feature type="compositionally biased region" description="Low complexity" evidence="2">
    <location>
        <begin position="53"/>
        <end position="68"/>
    </location>
</feature>
<proteinExistence type="inferred from homology"/>
<organism evidence="3">
    <name type="scientific">Rosellinia necatrix</name>
    <name type="common">White root-rot fungus</name>
    <dbReference type="NCBI Taxonomy" id="77044"/>
    <lineage>
        <taxon>Eukaryota</taxon>
        <taxon>Fungi</taxon>
        <taxon>Dikarya</taxon>
        <taxon>Ascomycota</taxon>
        <taxon>Pezizomycotina</taxon>
        <taxon>Sordariomycetes</taxon>
        <taxon>Xylariomycetidae</taxon>
        <taxon>Xylariales</taxon>
        <taxon>Xylariaceae</taxon>
        <taxon>Rosellinia</taxon>
    </lineage>
</organism>
<feature type="region of interest" description="Disordered" evidence="2">
    <location>
        <begin position="17"/>
        <end position="68"/>
    </location>
</feature>
<dbReference type="STRING" id="77044.A0A1W2TSU4"/>
<dbReference type="PANTHER" id="PTHR43591:SF10">
    <property type="entry name" value="ABC TRANSMEMBRANE TYPE-1 DOMAIN-CONTAINING PROTEIN-RELATED"/>
    <property type="match status" value="1"/>
</dbReference>
<reference evidence="3" key="1">
    <citation type="submission" date="2016-03" db="EMBL/GenBank/DDBJ databases">
        <title>Draft genome sequence of Rosellinia necatrix.</title>
        <authorList>
            <person name="Kanematsu S."/>
        </authorList>
    </citation>
    <scope>NUCLEOTIDE SEQUENCE [LARGE SCALE GENOMIC DNA]</scope>
    <source>
        <strain evidence="3">W97</strain>
    </source>
</reference>
<evidence type="ECO:0000313" key="4">
    <source>
        <dbReference type="Proteomes" id="UP000054516"/>
    </source>
</evidence>
<evidence type="ECO:0000313" key="3">
    <source>
        <dbReference type="EMBL" id="GAP91616.2"/>
    </source>
</evidence>
<dbReference type="AlphaFoldDB" id="A0A1W2TSU4"/>
<dbReference type="Gene3D" id="3.40.50.150">
    <property type="entry name" value="Vaccinia Virus protein VP39"/>
    <property type="match status" value="1"/>
</dbReference>
<accession>A0A1W2TSU4</accession>
<dbReference type="Proteomes" id="UP000054516">
    <property type="component" value="Unassembled WGS sequence"/>
</dbReference>